<dbReference type="InterPro" id="IPR029903">
    <property type="entry name" value="RmlD-like-bd"/>
</dbReference>
<reference evidence="5" key="1">
    <citation type="submission" date="2017-09" db="EMBL/GenBank/DDBJ databases">
        <title>Depth-based differentiation of microbial function through sediment-hosted aquifers and enrichment of novel symbionts in the deep terrestrial subsurface.</title>
        <authorList>
            <person name="Probst A.J."/>
            <person name="Ladd B."/>
            <person name="Jarett J.K."/>
            <person name="Geller-Mcgrath D.E."/>
            <person name="Sieber C.M.K."/>
            <person name="Emerson J.B."/>
            <person name="Anantharaman K."/>
            <person name="Thomas B.C."/>
            <person name="Malmstrom R."/>
            <person name="Stieglmeier M."/>
            <person name="Klingl A."/>
            <person name="Woyke T."/>
            <person name="Ryan C.M."/>
            <person name="Banfield J.F."/>
        </authorList>
    </citation>
    <scope>NUCLEOTIDE SEQUENCE [LARGE SCALE GENOMIC DNA]</scope>
</reference>
<dbReference type="GO" id="GO:0005829">
    <property type="term" value="C:cytosol"/>
    <property type="evidence" value="ECO:0007669"/>
    <property type="project" value="TreeGrafter"/>
</dbReference>
<dbReference type="NCBIfam" id="TIGR01214">
    <property type="entry name" value="rmlD"/>
    <property type="match status" value="1"/>
</dbReference>
<evidence type="ECO:0000313" key="5">
    <source>
        <dbReference type="Proteomes" id="UP000228964"/>
    </source>
</evidence>
<dbReference type="GO" id="GO:0019305">
    <property type="term" value="P:dTDP-rhamnose biosynthetic process"/>
    <property type="evidence" value="ECO:0007669"/>
    <property type="project" value="UniProtKB-UniPathway"/>
</dbReference>
<sequence length="285" mass="32166">MKILILGAKGNLGQQLVKVFQSDNQVIAWDKADVDITDRELVLKKVADIKPDIIINAAAYNLVDKCEASDEEYDLAKKINIDGPKFLAEAALKNKAVLVHYSTDYVFDGKRKSGYKENDEPAPINRYGKTKFYGEKRILELSGKGLKWYIIRTSKLFGPRAQSPAAKPNFFDQMLEISQAEREIKAVDDEVSCYTYTVDLAKATKNLIDSNKGCGIYHLTNSGAASWCGAARELFKIKNLMIKVKPIKSDQLARPAKRPKQSVLLNTKLEPLRDYREALKEYLRK</sequence>
<dbReference type="GO" id="GO:0008831">
    <property type="term" value="F:dTDP-4-dehydrorhamnose reductase activity"/>
    <property type="evidence" value="ECO:0007669"/>
    <property type="project" value="UniProtKB-EC"/>
</dbReference>
<dbReference type="SUPFAM" id="SSF51735">
    <property type="entry name" value="NAD(P)-binding Rossmann-fold domains"/>
    <property type="match status" value="1"/>
</dbReference>
<dbReference type="Proteomes" id="UP000228964">
    <property type="component" value="Unassembled WGS sequence"/>
</dbReference>
<feature type="domain" description="RmlD-like substrate binding" evidence="3">
    <location>
        <begin position="1"/>
        <end position="284"/>
    </location>
</feature>
<keyword evidence="2" id="KW-0521">NADP</keyword>
<comment type="similarity">
    <text evidence="1 2">Belongs to the dTDP-4-dehydrorhamnose reductase family.</text>
</comment>
<dbReference type="EMBL" id="PFAO01000025">
    <property type="protein sequence ID" value="PIT95450.1"/>
    <property type="molecule type" value="Genomic_DNA"/>
</dbReference>
<dbReference type="PANTHER" id="PTHR10491">
    <property type="entry name" value="DTDP-4-DEHYDRORHAMNOSE REDUCTASE"/>
    <property type="match status" value="1"/>
</dbReference>
<protein>
    <recommendedName>
        <fullName evidence="2">dTDP-4-dehydrorhamnose reductase</fullName>
        <ecNumber evidence="2">1.1.1.133</ecNumber>
    </recommendedName>
</protein>
<evidence type="ECO:0000256" key="2">
    <source>
        <dbReference type="RuleBase" id="RU364082"/>
    </source>
</evidence>
<name>A0A2M6WRP1_9BACT</name>
<evidence type="ECO:0000256" key="1">
    <source>
        <dbReference type="ARBA" id="ARBA00010944"/>
    </source>
</evidence>
<keyword evidence="2" id="KW-0560">Oxidoreductase</keyword>
<organism evidence="4 5">
    <name type="scientific">Candidatus Falkowbacteria bacterium CG10_big_fil_rev_8_21_14_0_10_38_22</name>
    <dbReference type="NCBI Taxonomy" id="1974564"/>
    <lineage>
        <taxon>Bacteria</taxon>
        <taxon>Candidatus Falkowiibacteriota</taxon>
    </lineage>
</organism>
<dbReference type="InterPro" id="IPR036291">
    <property type="entry name" value="NAD(P)-bd_dom_sf"/>
</dbReference>
<dbReference type="PANTHER" id="PTHR10491:SF4">
    <property type="entry name" value="METHIONINE ADENOSYLTRANSFERASE 2 SUBUNIT BETA"/>
    <property type="match status" value="1"/>
</dbReference>
<dbReference type="Pfam" id="PF04321">
    <property type="entry name" value="RmlD_sub_bind"/>
    <property type="match status" value="1"/>
</dbReference>
<evidence type="ECO:0000259" key="3">
    <source>
        <dbReference type="Pfam" id="PF04321"/>
    </source>
</evidence>
<dbReference type="Gene3D" id="3.90.25.10">
    <property type="entry name" value="UDP-galactose 4-epimerase, domain 1"/>
    <property type="match status" value="1"/>
</dbReference>
<dbReference type="AlphaFoldDB" id="A0A2M6WRP1"/>
<dbReference type="Gene3D" id="3.40.50.720">
    <property type="entry name" value="NAD(P)-binding Rossmann-like Domain"/>
    <property type="match status" value="1"/>
</dbReference>
<gene>
    <name evidence="4" type="primary">rfbD</name>
    <name evidence="4" type="ORF">COT96_01145</name>
</gene>
<comment type="function">
    <text evidence="2">Catalyzes the reduction of dTDP-6-deoxy-L-lyxo-4-hexulose to yield dTDP-L-rhamnose.</text>
</comment>
<dbReference type="UniPathway" id="UPA00124"/>
<evidence type="ECO:0000313" key="4">
    <source>
        <dbReference type="EMBL" id="PIT95450.1"/>
    </source>
</evidence>
<comment type="caution">
    <text evidence="4">The sequence shown here is derived from an EMBL/GenBank/DDBJ whole genome shotgun (WGS) entry which is preliminary data.</text>
</comment>
<dbReference type="EC" id="1.1.1.133" evidence="2"/>
<dbReference type="InterPro" id="IPR005913">
    <property type="entry name" value="dTDP_dehydrorham_reduct"/>
</dbReference>
<proteinExistence type="inferred from homology"/>
<comment type="pathway">
    <text evidence="2">Carbohydrate biosynthesis; dTDP-L-rhamnose biosynthesis.</text>
</comment>
<dbReference type="CDD" id="cd05254">
    <property type="entry name" value="dTDP_HR_like_SDR_e"/>
    <property type="match status" value="1"/>
</dbReference>
<accession>A0A2M6WRP1</accession>